<organism evidence="2 3">
    <name type="scientific">Ceratopteris richardii</name>
    <name type="common">Triangle waterfern</name>
    <dbReference type="NCBI Taxonomy" id="49495"/>
    <lineage>
        <taxon>Eukaryota</taxon>
        <taxon>Viridiplantae</taxon>
        <taxon>Streptophyta</taxon>
        <taxon>Embryophyta</taxon>
        <taxon>Tracheophyta</taxon>
        <taxon>Polypodiopsida</taxon>
        <taxon>Polypodiidae</taxon>
        <taxon>Polypodiales</taxon>
        <taxon>Pteridineae</taxon>
        <taxon>Pteridaceae</taxon>
        <taxon>Parkerioideae</taxon>
        <taxon>Ceratopteris</taxon>
    </lineage>
</organism>
<sequence length="272" mass="30799">MTYSRSIFNDRMIHTCLSPTPLLLGKGRADEADFSFLTGIGKDTGESPPISPKLGWGAKQSSTRSGVEMRNNKDANLCSDCRISCERTDDPYTADCLNRYDEPQLPSAERFFSASGRRVQKYRIFSRCFSVDTVHEEAHRLVSPSATMETNIHKSNRIVSDTEHRHEYSVSRSTPYYTVSNQNSHSAIADHCSRRRNPGISNFSDVLNMTSYDHDKKSENQNIATISASRFHSSSNKSKNSLAGYYTQRRKDFDYSARRTFLPYRTSIVAVS</sequence>
<dbReference type="AlphaFoldDB" id="A0A8T2R850"/>
<protein>
    <submittedName>
        <fullName evidence="2">Uncharacterized protein</fullName>
    </submittedName>
</protein>
<keyword evidence="3" id="KW-1185">Reference proteome</keyword>
<dbReference type="EMBL" id="CM035434">
    <property type="protein sequence ID" value="KAH7291908.1"/>
    <property type="molecule type" value="Genomic_DNA"/>
</dbReference>
<dbReference type="Proteomes" id="UP000825935">
    <property type="component" value="Chromosome 29"/>
</dbReference>
<name>A0A8T2R850_CERRI</name>
<proteinExistence type="predicted"/>
<comment type="caution">
    <text evidence="2">The sequence shown here is derived from an EMBL/GenBank/DDBJ whole genome shotgun (WGS) entry which is preliminary data.</text>
</comment>
<evidence type="ECO:0000313" key="2">
    <source>
        <dbReference type="EMBL" id="KAH7291908.1"/>
    </source>
</evidence>
<feature type="region of interest" description="Disordered" evidence="1">
    <location>
        <begin position="43"/>
        <end position="68"/>
    </location>
</feature>
<evidence type="ECO:0000256" key="1">
    <source>
        <dbReference type="SAM" id="MobiDB-lite"/>
    </source>
</evidence>
<evidence type="ECO:0000313" key="3">
    <source>
        <dbReference type="Proteomes" id="UP000825935"/>
    </source>
</evidence>
<gene>
    <name evidence="2" type="ORF">KP509_29G041500</name>
</gene>
<reference evidence="2" key="1">
    <citation type="submission" date="2021-08" db="EMBL/GenBank/DDBJ databases">
        <title>WGS assembly of Ceratopteris richardii.</title>
        <authorList>
            <person name="Marchant D.B."/>
            <person name="Chen G."/>
            <person name="Jenkins J."/>
            <person name="Shu S."/>
            <person name="Leebens-Mack J."/>
            <person name="Grimwood J."/>
            <person name="Schmutz J."/>
            <person name="Soltis P."/>
            <person name="Soltis D."/>
            <person name="Chen Z.-H."/>
        </authorList>
    </citation>
    <scope>NUCLEOTIDE SEQUENCE</scope>
    <source>
        <strain evidence="2">Whitten #5841</strain>
        <tissue evidence="2">Leaf</tissue>
    </source>
</reference>
<accession>A0A8T2R850</accession>